<evidence type="ECO:0000313" key="3">
    <source>
        <dbReference type="Proteomes" id="UP000192796"/>
    </source>
</evidence>
<keyword evidence="1" id="KW-0812">Transmembrane</keyword>
<evidence type="ECO:0008006" key="4">
    <source>
        <dbReference type="Google" id="ProtNLM"/>
    </source>
</evidence>
<name>A0A1V9G3P8_9BACT</name>
<dbReference type="SUPFAM" id="SSF53474">
    <property type="entry name" value="alpha/beta-Hydrolases"/>
    <property type="match status" value="1"/>
</dbReference>
<sequence length="91" mass="10362">MIIKAIIIIAAVYFVICALLYVYQEKLIFFPQKLDKNYRFGFAQPFEELNLVTNDNTHLHGLLFKADSSKGLIFYLHGNGGALDSWGFVNC</sequence>
<evidence type="ECO:0000256" key="1">
    <source>
        <dbReference type="SAM" id="Phobius"/>
    </source>
</evidence>
<dbReference type="AlphaFoldDB" id="A0A1V9G3P8"/>
<dbReference type="InterPro" id="IPR029058">
    <property type="entry name" value="AB_hydrolase_fold"/>
</dbReference>
<gene>
    <name evidence="2" type="ORF">A3860_16445</name>
</gene>
<dbReference type="STRING" id="1703345.A3860_16445"/>
<dbReference type="EMBL" id="LVYD01000024">
    <property type="protein sequence ID" value="OQP65259.1"/>
    <property type="molecule type" value="Genomic_DNA"/>
</dbReference>
<accession>A0A1V9G3P8</accession>
<evidence type="ECO:0000313" key="2">
    <source>
        <dbReference type="EMBL" id="OQP65259.1"/>
    </source>
</evidence>
<proteinExistence type="predicted"/>
<keyword evidence="1" id="KW-1133">Transmembrane helix</keyword>
<comment type="caution">
    <text evidence="2">The sequence shown here is derived from an EMBL/GenBank/DDBJ whole genome shotgun (WGS) entry which is preliminary data.</text>
</comment>
<dbReference type="Proteomes" id="UP000192796">
    <property type="component" value="Unassembled WGS sequence"/>
</dbReference>
<organism evidence="2 3">
    <name type="scientific">Niastella vici</name>
    <dbReference type="NCBI Taxonomy" id="1703345"/>
    <lineage>
        <taxon>Bacteria</taxon>
        <taxon>Pseudomonadati</taxon>
        <taxon>Bacteroidota</taxon>
        <taxon>Chitinophagia</taxon>
        <taxon>Chitinophagales</taxon>
        <taxon>Chitinophagaceae</taxon>
        <taxon>Niastella</taxon>
    </lineage>
</organism>
<keyword evidence="1" id="KW-0472">Membrane</keyword>
<reference evidence="2 3" key="1">
    <citation type="submission" date="2016-03" db="EMBL/GenBank/DDBJ databases">
        <title>Niastella vici sp. nov., isolated from farmland soil.</title>
        <authorList>
            <person name="Chen L."/>
            <person name="Wang D."/>
            <person name="Yang S."/>
            <person name="Wang G."/>
        </authorList>
    </citation>
    <scope>NUCLEOTIDE SEQUENCE [LARGE SCALE GENOMIC DNA]</scope>
    <source>
        <strain evidence="2 3">DJ57</strain>
    </source>
</reference>
<feature type="transmembrane region" description="Helical" evidence="1">
    <location>
        <begin position="6"/>
        <end position="23"/>
    </location>
</feature>
<keyword evidence="3" id="KW-1185">Reference proteome</keyword>
<protein>
    <recommendedName>
        <fullName evidence="4">Alpha/beta hydrolase</fullName>
    </recommendedName>
</protein>